<gene>
    <name evidence="2" type="ORF">GCM10010121_075530</name>
</gene>
<accession>A0A917LCP0</accession>
<reference evidence="2" key="2">
    <citation type="submission" date="2020-09" db="EMBL/GenBank/DDBJ databases">
        <authorList>
            <person name="Sun Q."/>
            <person name="Ohkuma M."/>
        </authorList>
    </citation>
    <scope>NUCLEOTIDE SEQUENCE</scope>
    <source>
        <strain evidence="2">JCM 3086</strain>
    </source>
</reference>
<name>A0A917LCP0_9ACTN</name>
<feature type="region of interest" description="Disordered" evidence="1">
    <location>
        <begin position="1"/>
        <end position="66"/>
    </location>
</feature>
<proteinExistence type="predicted"/>
<evidence type="ECO:0000313" key="3">
    <source>
        <dbReference type="Proteomes" id="UP000657574"/>
    </source>
</evidence>
<feature type="compositionally biased region" description="Basic and acidic residues" evidence="1">
    <location>
        <begin position="19"/>
        <end position="29"/>
    </location>
</feature>
<comment type="caution">
    <text evidence="2">The sequence shown here is derived from an EMBL/GenBank/DDBJ whole genome shotgun (WGS) entry which is preliminary data.</text>
</comment>
<dbReference type="EMBL" id="BMQA01000044">
    <property type="protein sequence ID" value="GGJ53699.1"/>
    <property type="molecule type" value="Genomic_DNA"/>
</dbReference>
<sequence length="66" mass="7100">MRTPGTVRTRGTSSFHIGPHADDLGKRGGETAGSFPAPDDWRMSENRRTVGGTVPHGRLADTACHR</sequence>
<evidence type="ECO:0000313" key="2">
    <source>
        <dbReference type="EMBL" id="GGJ53699.1"/>
    </source>
</evidence>
<dbReference type="Proteomes" id="UP000657574">
    <property type="component" value="Unassembled WGS sequence"/>
</dbReference>
<evidence type="ECO:0000256" key="1">
    <source>
        <dbReference type="SAM" id="MobiDB-lite"/>
    </source>
</evidence>
<organism evidence="2 3">
    <name type="scientific">Streptomyces brasiliensis</name>
    <dbReference type="NCBI Taxonomy" id="1954"/>
    <lineage>
        <taxon>Bacteria</taxon>
        <taxon>Bacillati</taxon>
        <taxon>Actinomycetota</taxon>
        <taxon>Actinomycetes</taxon>
        <taxon>Kitasatosporales</taxon>
        <taxon>Streptomycetaceae</taxon>
        <taxon>Streptomyces</taxon>
    </lineage>
</organism>
<feature type="compositionally biased region" description="Basic and acidic residues" evidence="1">
    <location>
        <begin position="39"/>
        <end position="48"/>
    </location>
</feature>
<keyword evidence="3" id="KW-1185">Reference proteome</keyword>
<dbReference type="AlphaFoldDB" id="A0A917LCP0"/>
<reference evidence="2" key="1">
    <citation type="journal article" date="2014" name="Int. J. Syst. Evol. Microbiol.">
        <title>Complete genome sequence of Corynebacterium casei LMG S-19264T (=DSM 44701T), isolated from a smear-ripened cheese.</title>
        <authorList>
            <consortium name="US DOE Joint Genome Institute (JGI-PGF)"/>
            <person name="Walter F."/>
            <person name="Albersmeier A."/>
            <person name="Kalinowski J."/>
            <person name="Ruckert C."/>
        </authorList>
    </citation>
    <scope>NUCLEOTIDE SEQUENCE</scope>
    <source>
        <strain evidence="2">JCM 3086</strain>
    </source>
</reference>
<protein>
    <submittedName>
        <fullName evidence="2">Uncharacterized protein</fullName>
    </submittedName>
</protein>